<dbReference type="SUPFAM" id="SSF158472">
    <property type="entry name" value="HAMP domain-like"/>
    <property type="match status" value="1"/>
</dbReference>
<dbReference type="EC" id="2.7.13.3" evidence="2"/>
<feature type="domain" description="Histidine kinase" evidence="10">
    <location>
        <begin position="300"/>
        <end position="498"/>
    </location>
</feature>
<dbReference type="PROSITE" id="PS50885">
    <property type="entry name" value="HAMP"/>
    <property type="match status" value="1"/>
</dbReference>
<feature type="domain" description="HAMP" evidence="11">
    <location>
        <begin position="234"/>
        <end position="287"/>
    </location>
</feature>
<feature type="transmembrane region" description="Helical" evidence="9">
    <location>
        <begin position="39"/>
        <end position="59"/>
    </location>
</feature>
<gene>
    <name evidence="12" type="primary">kinD_1</name>
    <name evidence="12" type="ORF">GALL_177010</name>
</gene>
<evidence type="ECO:0000256" key="2">
    <source>
        <dbReference type="ARBA" id="ARBA00012438"/>
    </source>
</evidence>
<evidence type="ECO:0000313" key="12">
    <source>
        <dbReference type="EMBL" id="OIR00243.1"/>
    </source>
</evidence>
<dbReference type="Pfam" id="PF00512">
    <property type="entry name" value="HisKA"/>
    <property type="match status" value="1"/>
</dbReference>
<dbReference type="InterPro" id="IPR005467">
    <property type="entry name" value="His_kinase_dom"/>
</dbReference>
<name>A0A1J5RX32_9ZZZZ</name>
<dbReference type="CDD" id="cd00082">
    <property type="entry name" value="HisKA"/>
    <property type="match status" value="1"/>
</dbReference>
<dbReference type="SMART" id="SM00388">
    <property type="entry name" value="HisKA"/>
    <property type="match status" value="1"/>
</dbReference>
<keyword evidence="9" id="KW-0472">Membrane</keyword>
<accession>A0A1J5RX32</accession>
<dbReference type="AlphaFoldDB" id="A0A1J5RX32"/>
<keyword evidence="6 12" id="KW-0418">Kinase</keyword>
<evidence type="ECO:0000256" key="8">
    <source>
        <dbReference type="ARBA" id="ARBA00023012"/>
    </source>
</evidence>
<dbReference type="PROSITE" id="PS50109">
    <property type="entry name" value="HIS_KIN"/>
    <property type="match status" value="1"/>
</dbReference>
<dbReference type="GO" id="GO:0005886">
    <property type="term" value="C:plasma membrane"/>
    <property type="evidence" value="ECO:0007669"/>
    <property type="project" value="TreeGrafter"/>
</dbReference>
<protein>
    <recommendedName>
        <fullName evidence="2">histidine kinase</fullName>
        <ecNumber evidence="2">2.7.13.3</ecNumber>
    </recommendedName>
</protein>
<evidence type="ECO:0000256" key="1">
    <source>
        <dbReference type="ARBA" id="ARBA00000085"/>
    </source>
</evidence>
<evidence type="ECO:0000259" key="10">
    <source>
        <dbReference type="PROSITE" id="PS50109"/>
    </source>
</evidence>
<evidence type="ECO:0000256" key="6">
    <source>
        <dbReference type="ARBA" id="ARBA00022777"/>
    </source>
</evidence>
<dbReference type="PANTHER" id="PTHR45436">
    <property type="entry name" value="SENSOR HISTIDINE KINASE YKOH"/>
    <property type="match status" value="1"/>
</dbReference>
<evidence type="ECO:0000256" key="7">
    <source>
        <dbReference type="ARBA" id="ARBA00022989"/>
    </source>
</evidence>
<dbReference type="InterPro" id="IPR003661">
    <property type="entry name" value="HisK_dim/P_dom"/>
</dbReference>
<comment type="caution">
    <text evidence="12">The sequence shown here is derived from an EMBL/GenBank/DDBJ whole genome shotgun (WGS) entry which is preliminary data.</text>
</comment>
<dbReference type="EMBL" id="MLJW01000097">
    <property type="protein sequence ID" value="OIR00243.1"/>
    <property type="molecule type" value="Genomic_DNA"/>
</dbReference>
<dbReference type="InterPro" id="IPR003660">
    <property type="entry name" value="HAMP_dom"/>
</dbReference>
<keyword evidence="4 12" id="KW-0808">Transferase</keyword>
<dbReference type="InterPro" id="IPR036097">
    <property type="entry name" value="HisK_dim/P_sf"/>
</dbReference>
<dbReference type="SMART" id="SM00387">
    <property type="entry name" value="HATPase_c"/>
    <property type="match status" value="1"/>
</dbReference>
<dbReference type="Gene3D" id="1.10.287.130">
    <property type="match status" value="1"/>
</dbReference>
<dbReference type="Gene3D" id="3.30.565.10">
    <property type="entry name" value="Histidine kinase-like ATPase, C-terminal domain"/>
    <property type="match status" value="1"/>
</dbReference>
<dbReference type="Pfam" id="PF02518">
    <property type="entry name" value="HATPase_c"/>
    <property type="match status" value="1"/>
</dbReference>
<dbReference type="InterPro" id="IPR036890">
    <property type="entry name" value="HATPase_C_sf"/>
</dbReference>
<evidence type="ECO:0000256" key="3">
    <source>
        <dbReference type="ARBA" id="ARBA00022553"/>
    </source>
</evidence>
<dbReference type="InterPro" id="IPR003594">
    <property type="entry name" value="HATPase_dom"/>
</dbReference>
<comment type="catalytic activity">
    <reaction evidence="1">
        <text>ATP + protein L-histidine = ADP + protein N-phospho-L-histidine.</text>
        <dbReference type="EC" id="2.7.13.3"/>
    </reaction>
</comment>
<sequence>MNAASHDLAIALDTAQRPDAVPRQERAAWKGALLLRLPLIAATLVALTALLMAAGLGLLTRQYLIEDVDAGAFQAMAAWNKSLPTLIQQDNVWAAYEALTSVAGDQVDSPPHSASIAVLIGPGGRVFASSDPTLFPTARPPVWTPLWAPGSLQVSSPLSVASTHPGLSPPIQSGNWRIYVSALRADSDAGVGTLVYAVSDALYRQRLRSMTWWIAAITLLAVAVFVPIVWMLTRRMLAPLVRLQESMRRNGDDTRRISAELAARRDEVGALAAAFARLLEQAERAQRAEKLAAVGALAAATAHEINNPLGGMLNALHTAQRFGQYDDTTRQTLDLLDRGLEQLRNTAQALLAQTRPAERDLARQDFHDLVELIGPCQHERGIELQTRFDIPVRIPVAAGPVRQATLNILLNACHAAEPGSTLELEVDMLGDALRVQVCNRGTAPSAALLSDIAPTSFPEGSGFGLWESRRLLSDVGGTLKLAHTGGVTTATIDIPLRR</sequence>
<organism evidence="12">
    <name type="scientific">mine drainage metagenome</name>
    <dbReference type="NCBI Taxonomy" id="410659"/>
    <lineage>
        <taxon>unclassified sequences</taxon>
        <taxon>metagenomes</taxon>
        <taxon>ecological metagenomes</taxon>
    </lineage>
</organism>
<dbReference type="SUPFAM" id="SSF47384">
    <property type="entry name" value="Homodimeric domain of signal transducing histidine kinase"/>
    <property type="match status" value="1"/>
</dbReference>
<keyword evidence="5 9" id="KW-0812">Transmembrane</keyword>
<keyword evidence="8" id="KW-0902">Two-component regulatory system</keyword>
<proteinExistence type="predicted"/>
<evidence type="ECO:0000256" key="9">
    <source>
        <dbReference type="SAM" id="Phobius"/>
    </source>
</evidence>
<keyword evidence="3" id="KW-0597">Phosphoprotein</keyword>
<dbReference type="Gene3D" id="6.10.340.10">
    <property type="match status" value="1"/>
</dbReference>
<reference evidence="12" key="1">
    <citation type="submission" date="2016-10" db="EMBL/GenBank/DDBJ databases">
        <title>Sequence of Gallionella enrichment culture.</title>
        <authorList>
            <person name="Poehlein A."/>
            <person name="Muehling M."/>
            <person name="Daniel R."/>
        </authorList>
    </citation>
    <scope>NUCLEOTIDE SEQUENCE</scope>
</reference>
<dbReference type="SUPFAM" id="SSF55874">
    <property type="entry name" value="ATPase domain of HSP90 chaperone/DNA topoisomerase II/histidine kinase"/>
    <property type="match status" value="1"/>
</dbReference>
<dbReference type="GO" id="GO:0000155">
    <property type="term" value="F:phosphorelay sensor kinase activity"/>
    <property type="evidence" value="ECO:0007669"/>
    <property type="project" value="InterPro"/>
</dbReference>
<evidence type="ECO:0000256" key="4">
    <source>
        <dbReference type="ARBA" id="ARBA00022679"/>
    </source>
</evidence>
<evidence type="ECO:0000259" key="11">
    <source>
        <dbReference type="PROSITE" id="PS50885"/>
    </source>
</evidence>
<dbReference type="InterPro" id="IPR050428">
    <property type="entry name" value="TCS_sensor_his_kinase"/>
</dbReference>
<keyword evidence="7 9" id="KW-1133">Transmembrane helix</keyword>
<dbReference type="PANTHER" id="PTHR45436:SF5">
    <property type="entry name" value="SENSOR HISTIDINE KINASE TRCS"/>
    <property type="match status" value="1"/>
</dbReference>
<evidence type="ECO:0000256" key="5">
    <source>
        <dbReference type="ARBA" id="ARBA00022692"/>
    </source>
</evidence>
<feature type="transmembrane region" description="Helical" evidence="9">
    <location>
        <begin position="212"/>
        <end position="232"/>
    </location>
</feature>